<proteinExistence type="predicted"/>
<evidence type="ECO:0000313" key="2">
    <source>
        <dbReference type="Proteomes" id="UP000289708"/>
    </source>
</evidence>
<sequence>MIVCERRKLVFLHIPKTAGTSLGEALGFGAQIPHRHAVNVSTARRYPDFLRFCFVRNPWDRAVSAFLYSRRMAARGVFNGDPARDFLRERGDVDFRTFAAGFLTRAAAAQSLHFREQTHWIRRGEPQFIGRVERMAADVALLARLIGEPIEIRRSNESSAERPYAAHYDAPTRELVGRIYRNDVALLGYDGVGASGQR</sequence>
<dbReference type="Proteomes" id="UP000289708">
    <property type="component" value="Unassembled WGS sequence"/>
</dbReference>
<dbReference type="AlphaFoldDB" id="A0A4Q0MJV6"/>
<gene>
    <name evidence="1" type="ORF">EK403_08860</name>
</gene>
<dbReference type="RefSeq" id="WP_128777139.1">
    <property type="nucleotide sequence ID" value="NZ_RYFI01000007.1"/>
</dbReference>
<keyword evidence="2" id="KW-1185">Reference proteome</keyword>
<comment type="caution">
    <text evidence="1">The sequence shown here is derived from an EMBL/GenBank/DDBJ whole genome shotgun (WGS) entry which is preliminary data.</text>
</comment>
<dbReference type="EMBL" id="RYFI01000007">
    <property type="protein sequence ID" value="RXF73693.1"/>
    <property type="molecule type" value="Genomic_DNA"/>
</dbReference>
<dbReference type="GO" id="GO:0016020">
    <property type="term" value="C:membrane"/>
    <property type="evidence" value="ECO:0007669"/>
    <property type="project" value="InterPro"/>
</dbReference>
<evidence type="ECO:0008006" key="3">
    <source>
        <dbReference type="Google" id="ProtNLM"/>
    </source>
</evidence>
<protein>
    <recommendedName>
        <fullName evidence="3">Sulfotransferase family protein</fullName>
    </recommendedName>
</protein>
<dbReference type="SUPFAM" id="SSF52540">
    <property type="entry name" value="P-loop containing nucleoside triphosphate hydrolases"/>
    <property type="match status" value="1"/>
</dbReference>
<dbReference type="Gene3D" id="3.40.50.300">
    <property type="entry name" value="P-loop containing nucleotide triphosphate hydrolases"/>
    <property type="match status" value="1"/>
</dbReference>
<dbReference type="InterPro" id="IPR005331">
    <property type="entry name" value="Sulfotransferase"/>
</dbReference>
<organism evidence="1 2">
    <name type="scientific">Hansschlegelia zhihuaiae</name>
    <dbReference type="NCBI Taxonomy" id="405005"/>
    <lineage>
        <taxon>Bacteria</taxon>
        <taxon>Pseudomonadati</taxon>
        <taxon>Pseudomonadota</taxon>
        <taxon>Alphaproteobacteria</taxon>
        <taxon>Hyphomicrobiales</taxon>
        <taxon>Methylopilaceae</taxon>
        <taxon>Hansschlegelia</taxon>
    </lineage>
</organism>
<name>A0A4Q0MJV6_9HYPH</name>
<dbReference type="Pfam" id="PF03567">
    <property type="entry name" value="Sulfotransfer_2"/>
    <property type="match status" value="1"/>
</dbReference>
<evidence type="ECO:0000313" key="1">
    <source>
        <dbReference type="EMBL" id="RXF73693.1"/>
    </source>
</evidence>
<dbReference type="GO" id="GO:0008146">
    <property type="term" value="F:sulfotransferase activity"/>
    <property type="evidence" value="ECO:0007669"/>
    <property type="project" value="InterPro"/>
</dbReference>
<dbReference type="OrthoDB" id="288532at2"/>
<accession>A0A4Q0MJV6</accession>
<reference evidence="1 2" key="1">
    <citation type="submission" date="2018-12" db="EMBL/GenBank/DDBJ databases">
        <title>bacterium Hansschlegelia zhihuaiae S113.</title>
        <authorList>
            <person name="He J."/>
        </authorList>
    </citation>
    <scope>NUCLEOTIDE SEQUENCE [LARGE SCALE GENOMIC DNA]</scope>
    <source>
        <strain evidence="1 2">S 113</strain>
    </source>
</reference>
<dbReference type="InterPro" id="IPR027417">
    <property type="entry name" value="P-loop_NTPase"/>
</dbReference>